<dbReference type="Proteomes" id="UP001595859">
    <property type="component" value="Unassembled WGS sequence"/>
</dbReference>
<dbReference type="Pfam" id="PF04149">
    <property type="entry name" value="DUF397"/>
    <property type="match status" value="1"/>
</dbReference>
<evidence type="ECO:0000313" key="3">
    <source>
        <dbReference type="Proteomes" id="UP001595859"/>
    </source>
</evidence>
<dbReference type="InterPro" id="IPR007278">
    <property type="entry name" value="DUF397"/>
</dbReference>
<dbReference type="EMBL" id="JBHSIS010000010">
    <property type="protein sequence ID" value="MFC4856437.1"/>
    <property type="molecule type" value="Genomic_DNA"/>
</dbReference>
<accession>A0ABV9S5M7</accession>
<comment type="caution">
    <text evidence="2">The sequence shown here is derived from an EMBL/GenBank/DDBJ whole genome shotgun (WGS) entry which is preliminary data.</text>
</comment>
<gene>
    <name evidence="2" type="ORF">ACFPCV_23265</name>
</gene>
<proteinExistence type="predicted"/>
<protein>
    <submittedName>
        <fullName evidence="2">DUF397 domain-containing protein</fullName>
    </submittedName>
</protein>
<dbReference type="RefSeq" id="WP_378058411.1">
    <property type="nucleotide sequence ID" value="NZ_JBHSIS010000010.1"/>
</dbReference>
<sequence>MRDTGWFKSTFSGTANDNCVEVRLSDGAARVRDSKNPASALAVDVSALVAVVKAGRLDR</sequence>
<reference evidence="3" key="1">
    <citation type="journal article" date="2019" name="Int. J. Syst. Evol. Microbiol.">
        <title>The Global Catalogue of Microorganisms (GCM) 10K type strain sequencing project: providing services to taxonomists for standard genome sequencing and annotation.</title>
        <authorList>
            <consortium name="The Broad Institute Genomics Platform"/>
            <consortium name="The Broad Institute Genome Sequencing Center for Infectious Disease"/>
            <person name="Wu L."/>
            <person name="Ma J."/>
        </authorList>
    </citation>
    <scope>NUCLEOTIDE SEQUENCE [LARGE SCALE GENOMIC DNA]</scope>
    <source>
        <strain evidence="3">ZS-22-S1</strain>
    </source>
</reference>
<evidence type="ECO:0000313" key="2">
    <source>
        <dbReference type="EMBL" id="MFC4856437.1"/>
    </source>
</evidence>
<evidence type="ECO:0000259" key="1">
    <source>
        <dbReference type="Pfam" id="PF04149"/>
    </source>
</evidence>
<name>A0ABV9S5M7_9PSEU</name>
<keyword evidence="3" id="KW-1185">Reference proteome</keyword>
<organism evidence="2 3">
    <name type="scientific">Actinophytocola glycyrrhizae</name>
    <dbReference type="NCBI Taxonomy" id="2044873"/>
    <lineage>
        <taxon>Bacteria</taxon>
        <taxon>Bacillati</taxon>
        <taxon>Actinomycetota</taxon>
        <taxon>Actinomycetes</taxon>
        <taxon>Pseudonocardiales</taxon>
        <taxon>Pseudonocardiaceae</taxon>
    </lineage>
</organism>
<feature type="domain" description="DUF397" evidence="1">
    <location>
        <begin position="5"/>
        <end position="53"/>
    </location>
</feature>